<gene>
    <name evidence="2" type="ORF">EYF80_017179</name>
</gene>
<evidence type="ECO:0000256" key="1">
    <source>
        <dbReference type="SAM" id="MobiDB-lite"/>
    </source>
</evidence>
<sequence length="150" mass="16359">MPWLNGSLRLPRRASTAGRSAGPTDQYQGNNGPVPRDPRTSTKGPTDQYQGNNGPVPREQRTSTKGPTDQYQGTPEHGALIQADGSPPLHPRRSLRGDASQRNIEKTKRSASLIVELRDQSHRPNLVNSASPKRKPVVYAEHRTPQGAIG</sequence>
<feature type="region of interest" description="Disordered" evidence="1">
    <location>
        <begin position="1"/>
        <end position="111"/>
    </location>
</feature>
<feature type="compositionally biased region" description="Polar residues" evidence="1">
    <location>
        <begin position="63"/>
        <end position="73"/>
    </location>
</feature>
<proteinExistence type="predicted"/>
<organism evidence="2 3">
    <name type="scientific">Liparis tanakae</name>
    <name type="common">Tanaka's snailfish</name>
    <dbReference type="NCBI Taxonomy" id="230148"/>
    <lineage>
        <taxon>Eukaryota</taxon>
        <taxon>Metazoa</taxon>
        <taxon>Chordata</taxon>
        <taxon>Craniata</taxon>
        <taxon>Vertebrata</taxon>
        <taxon>Euteleostomi</taxon>
        <taxon>Actinopterygii</taxon>
        <taxon>Neopterygii</taxon>
        <taxon>Teleostei</taxon>
        <taxon>Neoteleostei</taxon>
        <taxon>Acanthomorphata</taxon>
        <taxon>Eupercaria</taxon>
        <taxon>Perciformes</taxon>
        <taxon>Cottioidei</taxon>
        <taxon>Cottales</taxon>
        <taxon>Liparidae</taxon>
        <taxon>Liparis</taxon>
    </lineage>
</organism>
<evidence type="ECO:0000313" key="3">
    <source>
        <dbReference type="Proteomes" id="UP000314294"/>
    </source>
</evidence>
<evidence type="ECO:0000313" key="2">
    <source>
        <dbReference type="EMBL" id="TNN72572.1"/>
    </source>
</evidence>
<dbReference type="EMBL" id="SRLO01000135">
    <property type="protein sequence ID" value="TNN72572.1"/>
    <property type="molecule type" value="Genomic_DNA"/>
</dbReference>
<reference evidence="2 3" key="1">
    <citation type="submission" date="2019-03" db="EMBL/GenBank/DDBJ databases">
        <title>First draft genome of Liparis tanakae, snailfish: a comprehensive survey of snailfish specific genes.</title>
        <authorList>
            <person name="Kim W."/>
            <person name="Song I."/>
            <person name="Jeong J.-H."/>
            <person name="Kim D."/>
            <person name="Kim S."/>
            <person name="Ryu S."/>
            <person name="Song J.Y."/>
            <person name="Lee S.K."/>
        </authorList>
    </citation>
    <scope>NUCLEOTIDE SEQUENCE [LARGE SCALE GENOMIC DNA]</scope>
    <source>
        <tissue evidence="2">Muscle</tissue>
    </source>
</reference>
<name>A0A4Z2I5M3_9TELE</name>
<comment type="caution">
    <text evidence="2">The sequence shown here is derived from an EMBL/GenBank/DDBJ whole genome shotgun (WGS) entry which is preliminary data.</text>
</comment>
<feature type="region of interest" description="Disordered" evidence="1">
    <location>
        <begin position="123"/>
        <end position="150"/>
    </location>
</feature>
<keyword evidence="3" id="KW-1185">Reference proteome</keyword>
<feature type="compositionally biased region" description="Polar residues" evidence="1">
    <location>
        <begin position="41"/>
        <end position="53"/>
    </location>
</feature>
<dbReference type="Proteomes" id="UP000314294">
    <property type="component" value="Unassembled WGS sequence"/>
</dbReference>
<dbReference type="AlphaFoldDB" id="A0A4Z2I5M3"/>
<accession>A0A4Z2I5M3</accession>
<protein>
    <submittedName>
        <fullName evidence="2">Uncharacterized protein</fullName>
    </submittedName>
</protein>